<dbReference type="InterPro" id="IPR025659">
    <property type="entry name" value="Tubby-like_C"/>
</dbReference>
<reference evidence="1 2" key="1">
    <citation type="submission" date="2019-02" db="EMBL/GenBank/DDBJ databases">
        <title>Deep-cultivation of Planctomycetes and their phenomic and genomic characterization uncovers novel biology.</title>
        <authorList>
            <person name="Wiegand S."/>
            <person name="Jogler M."/>
            <person name="Boedeker C."/>
            <person name="Pinto D."/>
            <person name="Vollmers J."/>
            <person name="Rivas-Marin E."/>
            <person name="Kohn T."/>
            <person name="Peeters S.H."/>
            <person name="Heuer A."/>
            <person name="Rast P."/>
            <person name="Oberbeckmann S."/>
            <person name="Bunk B."/>
            <person name="Jeske O."/>
            <person name="Meyerdierks A."/>
            <person name="Storesund J.E."/>
            <person name="Kallscheuer N."/>
            <person name="Luecker S."/>
            <person name="Lage O.M."/>
            <person name="Pohl T."/>
            <person name="Merkel B.J."/>
            <person name="Hornburger P."/>
            <person name="Mueller R.-W."/>
            <person name="Bruemmer F."/>
            <person name="Labrenz M."/>
            <person name="Spormann A.M."/>
            <person name="Op den Camp H."/>
            <person name="Overmann J."/>
            <person name="Amann R."/>
            <person name="Jetten M.S.M."/>
            <person name="Mascher T."/>
            <person name="Medema M.H."/>
            <person name="Devos D.P."/>
            <person name="Kaster A.-K."/>
            <person name="Ovreas L."/>
            <person name="Rohde M."/>
            <person name="Galperin M.Y."/>
            <person name="Jogler C."/>
        </authorList>
    </citation>
    <scope>NUCLEOTIDE SEQUENCE [LARGE SCALE GENOMIC DNA]</scope>
    <source>
        <strain evidence="1 2">ETA_A8</strain>
    </source>
</reference>
<sequence length="195" mass="22030">MHPVLSRNLFFVKEQVGWFKAANNYDVIDPTNNQVILNCREEKLGFFTKMLRFSDYKRMTPFEVVIRTPDGAPVLTVKRGVSLFLSKVDVLNESNQRVGGFKQKLFSIGGAFSVLGSNDQVVCELKGKWTSWEFSFKSGDFELAKVSKKWAGFGKELFTSADNYMLQISDQVPADNPVRLLILGAVMCIDLVLKE</sequence>
<dbReference type="InterPro" id="IPR005552">
    <property type="entry name" value="Scramblase"/>
</dbReference>
<name>A0A517YIZ5_9BACT</name>
<keyword evidence="2" id="KW-1185">Reference proteome</keyword>
<dbReference type="GO" id="GO:0005886">
    <property type="term" value="C:plasma membrane"/>
    <property type="evidence" value="ECO:0007669"/>
    <property type="project" value="TreeGrafter"/>
</dbReference>
<proteinExistence type="predicted"/>
<dbReference type="GO" id="GO:0017128">
    <property type="term" value="F:phospholipid scramblase activity"/>
    <property type="evidence" value="ECO:0007669"/>
    <property type="project" value="InterPro"/>
</dbReference>
<dbReference type="RefSeq" id="WP_145095282.1">
    <property type="nucleotide sequence ID" value="NZ_CP036274.1"/>
</dbReference>
<dbReference type="PANTHER" id="PTHR23248:SF9">
    <property type="entry name" value="PHOSPHOLIPID SCRAMBLASE"/>
    <property type="match status" value="1"/>
</dbReference>
<dbReference type="Gene3D" id="2.40.160.200">
    <property type="entry name" value="LURP1-related"/>
    <property type="match status" value="1"/>
</dbReference>
<dbReference type="Pfam" id="PF03803">
    <property type="entry name" value="Scramblase"/>
    <property type="match status" value="1"/>
</dbReference>
<dbReference type="KEGG" id="aagg:ETAA8_53190"/>
<dbReference type="OrthoDB" id="652307at2"/>
<dbReference type="AlphaFoldDB" id="A0A517YIZ5"/>
<organism evidence="1 2">
    <name type="scientific">Anatilimnocola aggregata</name>
    <dbReference type="NCBI Taxonomy" id="2528021"/>
    <lineage>
        <taxon>Bacteria</taxon>
        <taxon>Pseudomonadati</taxon>
        <taxon>Planctomycetota</taxon>
        <taxon>Planctomycetia</taxon>
        <taxon>Pirellulales</taxon>
        <taxon>Pirellulaceae</taxon>
        <taxon>Anatilimnocola</taxon>
    </lineage>
</organism>
<protein>
    <submittedName>
        <fullName evidence="1">Scramblase</fullName>
    </submittedName>
</protein>
<dbReference type="SUPFAM" id="SSF54518">
    <property type="entry name" value="Tubby C-terminal domain-like"/>
    <property type="match status" value="1"/>
</dbReference>
<evidence type="ECO:0000313" key="1">
    <source>
        <dbReference type="EMBL" id="QDU30200.1"/>
    </source>
</evidence>
<accession>A0A517YIZ5</accession>
<evidence type="ECO:0000313" key="2">
    <source>
        <dbReference type="Proteomes" id="UP000315017"/>
    </source>
</evidence>
<dbReference type="Proteomes" id="UP000315017">
    <property type="component" value="Chromosome"/>
</dbReference>
<dbReference type="EMBL" id="CP036274">
    <property type="protein sequence ID" value="QDU30200.1"/>
    <property type="molecule type" value="Genomic_DNA"/>
</dbReference>
<dbReference type="InterPro" id="IPR038595">
    <property type="entry name" value="LOR_sf"/>
</dbReference>
<dbReference type="PANTHER" id="PTHR23248">
    <property type="entry name" value="PHOSPHOLIPID SCRAMBLASE-RELATED"/>
    <property type="match status" value="1"/>
</dbReference>
<gene>
    <name evidence="1" type="ORF">ETAA8_53190</name>
</gene>